<comment type="caution">
    <text evidence="3">The sequence shown here is derived from an EMBL/GenBank/DDBJ whole genome shotgun (WGS) entry which is preliminary data.</text>
</comment>
<feature type="transmembrane region" description="Helical" evidence="1">
    <location>
        <begin position="156"/>
        <end position="177"/>
    </location>
</feature>
<dbReference type="PANTHER" id="PTHR34220">
    <property type="entry name" value="SENSOR HISTIDINE KINASE YPDA"/>
    <property type="match status" value="1"/>
</dbReference>
<proteinExistence type="predicted"/>
<feature type="transmembrane region" description="Helical" evidence="1">
    <location>
        <begin position="60"/>
        <end position="84"/>
    </location>
</feature>
<keyword evidence="4" id="KW-1185">Reference proteome</keyword>
<dbReference type="InterPro" id="IPR050640">
    <property type="entry name" value="Bact_2-comp_sensor_kinase"/>
</dbReference>
<protein>
    <recommendedName>
        <fullName evidence="2">Signal transduction histidine kinase internal region domain-containing protein</fullName>
    </recommendedName>
</protein>
<dbReference type="RefSeq" id="WP_074490041.1">
    <property type="nucleotide sequence ID" value="NZ_FPAM01000006.1"/>
</dbReference>
<organism evidence="3 4">
    <name type="scientific">Mucilaginibacter polytrichastri</name>
    <dbReference type="NCBI Taxonomy" id="1302689"/>
    <lineage>
        <taxon>Bacteria</taxon>
        <taxon>Pseudomonadati</taxon>
        <taxon>Bacteroidota</taxon>
        <taxon>Sphingobacteriia</taxon>
        <taxon>Sphingobacteriales</taxon>
        <taxon>Sphingobacteriaceae</taxon>
        <taxon>Mucilaginibacter</taxon>
    </lineage>
</organism>
<keyword evidence="1" id="KW-1133">Transmembrane helix</keyword>
<dbReference type="EMBL" id="MPPL01000001">
    <property type="protein sequence ID" value="OKS87429.1"/>
    <property type="molecule type" value="Genomic_DNA"/>
</dbReference>
<keyword evidence="1" id="KW-0472">Membrane</keyword>
<accession>A0A1Q6A084</accession>
<dbReference type="Pfam" id="PF06580">
    <property type="entry name" value="His_kinase"/>
    <property type="match status" value="1"/>
</dbReference>
<gene>
    <name evidence="3" type="ORF">RG47T_2890</name>
</gene>
<reference evidence="3 4" key="1">
    <citation type="submission" date="2016-11" db="EMBL/GenBank/DDBJ databases">
        <title>Whole Genome Sequencing of Mucilaginibacter polytrichastri RG4-7(T) isolated from the moss sample.</title>
        <authorList>
            <person name="Li Y."/>
        </authorList>
    </citation>
    <scope>NUCLEOTIDE SEQUENCE [LARGE SCALE GENOMIC DNA]</scope>
    <source>
        <strain evidence="3 4">RG4-7</strain>
    </source>
</reference>
<feature type="transmembrane region" description="Helical" evidence="1">
    <location>
        <begin position="32"/>
        <end position="48"/>
    </location>
</feature>
<dbReference type="InterPro" id="IPR010559">
    <property type="entry name" value="Sig_transdc_His_kin_internal"/>
</dbReference>
<keyword evidence="1" id="KW-0812">Transmembrane</keyword>
<dbReference type="PANTHER" id="PTHR34220:SF7">
    <property type="entry name" value="SENSOR HISTIDINE KINASE YPDA"/>
    <property type="match status" value="1"/>
</dbReference>
<dbReference type="OrthoDB" id="9792992at2"/>
<evidence type="ECO:0000259" key="2">
    <source>
        <dbReference type="Pfam" id="PF06580"/>
    </source>
</evidence>
<name>A0A1Q6A084_9SPHI</name>
<dbReference type="GO" id="GO:0000155">
    <property type="term" value="F:phosphorelay sensor kinase activity"/>
    <property type="evidence" value="ECO:0007669"/>
    <property type="project" value="InterPro"/>
</dbReference>
<dbReference type="AlphaFoldDB" id="A0A1Q6A084"/>
<sequence length="387" mass="45229">MIRLDGFKQKLLVTIDKWKKIALEKFPMRTRISLHLIMWIFLFSVYYSTNNRILQPNTTLTLITSFKDLLLVCIIFYSICYYAVPQLLKWRIWVFALVLVLCLVMWVVVTHEYAVFVLNTFNIKGTRGYFYYKSLVVGNLMSSFSIQQLYFFSLDIIYMVMTPIVIKGIITLARISYKMIVLERNKLSLERDNLSLEINFLKSQINPHFLFNNMNNIYSMIVRNDSRAQELVMNLSDVMRYTLYESNVSKIEIKKEIAFIIDYISLEQVRYGDNIVINCDYQYDSEESSISPLLMFPFIENAFKYGARDSIEDAFVDIKIDIKDDVLNFSVKNTYDKEDGVKVDDGVGGIGIQNVTKRLQLLYPGRHLLNIANDSNLFSVEMTLMLN</sequence>
<evidence type="ECO:0000256" key="1">
    <source>
        <dbReference type="SAM" id="Phobius"/>
    </source>
</evidence>
<feature type="domain" description="Signal transduction histidine kinase internal region" evidence="2">
    <location>
        <begin position="197"/>
        <end position="274"/>
    </location>
</feature>
<evidence type="ECO:0000313" key="3">
    <source>
        <dbReference type="EMBL" id="OKS87429.1"/>
    </source>
</evidence>
<evidence type="ECO:0000313" key="4">
    <source>
        <dbReference type="Proteomes" id="UP000186720"/>
    </source>
</evidence>
<dbReference type="STRING" id="1302689.RG47T_2890"/>
<dbReference type="GO" id="GO:0016020">
    <property type="term" value="C:membrane"/>
    <property type="evidence" value="ECO:0007669"/>
    <property type="project" value="InterPro"/>
</dbReference>
<dbReference type="Proteomes" id="UP000186720">
    <property type="component" value="Unassembled WGS sequence"/>
</dbReference>
<feature type="transmembrane region" description="Helical" evidence="1">
    <location>
        <begin position="90"/>
        <end position="109"/>
    </location>
</feature>